<feature type="binding site" evidence="6">
    <location>
        <position position="58"/>
    </location>
    <ligand>
        <name>FMN</name>
        <dbReference type="ChEBI" id="CHEBI:58210"/>
    </ligand>
</feature>
<dbReference type="PANTHER" id="PTHR30011">
    <property type="entry name" value="ALKANESULFONATE MONOOXYGENASE-RELATED"/>
    <property type="match status" value="1"/>
</dbReference>
<sequence length="454" mass="50338">MGKQILINAFYMASPAQAWTGLWAHPRAQGERYNDLATWIELARTAEQGLIDGIFLADTLGVTDVYQGKPDAIMRSGGMFPSNDPMMLIPAMATVTEHLCFGVTANTTYEPPYLLARRLSTLDHLTKGRLSWNVVTGILASTARAMGVEPVPHDQRYDRADDYMDLVYKLWEQSWADDAAVRDKAARVFTDPARVRKIRHDGHYRSEGYHLCEPSPQRTPLIYAAGSSGRGSVFAGKHAEAAFTAANDKAAAKRIVAAYRKAAEQAGRGPDDVKVFNATTVIVAPTEAEARDRKRVYAEYSSEEGNLAMMSSFLGIDLSRYDPDDPIEYVESNAMQTAVEAMTKYNGGRKVRVRDIAAFEDLPGREPFIVGSPAQVAETMIDWVDETGLDGFNLVRTVEPEGMKSFIDLVVPELQTRGRYKTEYAPGTMREKMFPEGNGRLPANHYGAGFRRPF</sequence>
<dbReference type="NCBIfam" id="TIGR03860">
    <property type="entry name" value="FMN_nitrolo"/>
    <property type="match status" value="1"/>
</dbReference>
<comment type="caution">
    <text evidence="8">The sequence shown here is derived from an EMBL/GenBank/DDBJ whole genome shotgun (WGS) entry which is preliminary data.</text>
</comment>
<accession>A0A841J442</accession>
<dbReference type="Gene3D" id="3.20.20.30">
    <property type="entry name" value="Luciferase-like domain"/>
    <property type="match status" value="1"/>
</dbReference>
<evidence type="ECO:0000256" key="1">
    <source>
        <dbReference type="ARBA" id="ARBA00022630"/>
    </source>
</evidence>
<evidence type="ECO:0000256" key="3">
    <source>
        <dbReference type="ARBA" id="ARBA00023002"/>
    </source>
</evidence>
<protein>
    <submittedName>
        <fullName evidence="8">FMN-dependent oxidoreductase (Nitrilotriacetate monooxygenase family)</fullName>
    </submittedName>
</protein>
<dbReference type="InterPro" id="IPR016215">
    <property type="entry name" value="NTA_MOA"/>
</dbReference>
<evidence type="ECO:0000256" key="6">
    <source>
        <dbReference type="PIRSR" id="PIRSR000337-1"/>
    </source>
</evidence>
<dbReference type="SUPFAM" id="SSF51679">
    <property type="entry name" value="Bacterial luciferase-like"/>
    <property type="match status" value="1"/>
</dbReference>
<dbReference type="InterPro" id="IPR036661">
    <property type="entry name" value="Luciferase-like_sf"/>
</dbReference>
<evidence type="ECO:0000256" key="2">
    <source>
        <dbReference type="ARBA" id="ARBA00022643"/>
    </source>
</evidence>
<dbReference type="GO" id="GO:0016705">
    <property type="term" value="F:oxidoreductase activity, acting on paired donors, with incorporation or reduction of molecular oxygen"/>
    <property type="evidence" value="ECO:0007669"/>
    <property type="project" value="InterPro"/>
</dbReference>
<evidence type="ECO:0000259" key="7">
    <source>
        <dbReference type="Pfam" id="PF00296"/>
    </source>
</evidence>
<gene>
    <name evidence="8" type="ORF">FHS92_000728</name>
</gene>
<organism evidence="8 9">
    <name type="scientific">Sphingobium subterraneum</name>
    <dbReference type="NCBI Taxonomy" id="627688"/>
    <lineage>
        <taxon>Bacteria</taxon>
        <taxon>Pseudomonadati</taxon>
        <taxon>Pseudomonadota</taxon>
        <taxon>Alphaproteobacteria</taxon>
        <taxon>Sphingomonadales</taxon>
        <taxon>Sphingomonadaceae</taxon>
        <taxon>Sphingobium</taxon>
    </lineage>
</organism>
<keyword evidence="9" id="KW-1185">Reference proteome</keyword>
<feature type="domain" description="Luciferase-like" evidence="7">
    <location>
        <begin position="27"/>
        <end position="389"/>
    </location>
</feature>
<comment type="similarity">
    <text evidence="5">Belongs to the NtaA/SnaA/DszA monooxygenase family.</text>
</comment>
<feature type="binding site" evidence="6">
    <location>
        <position position="228"/>
    </location>
    <ligand>
        <name>FMN</name>
        <dbReference type="ChEBI" id="CHEBI:58210"/>
    </ligand>
</feature>
<proteinExistence type="inferred from homology"/>
<dbReference type="PANTHER" id="PTHR30011:SF16">
    <property type="entry name" value="C2H2 FINGER DOMAIN TRANSCRIPTION FACTOR (EUROFUNG)-RELATED"/>
    <property type="match status" value="1"/>
</dbReference>
<dbReference type="PIRSF" id="PIRSF000337">
    <property type="entry name" value="NTA_MOA"/>
    <property type="match status" value="1"/>
</dbReference>
<feature type="binding site" evidence="6">
    <location>
        <position position="153"/>
    </location>
    <ligand>
        <name>FMN</name>
        <dbReference type="ChEBI" id="CHEBI:58210"/>
    </ligand>
</feature>
<dbReference type="Proteomes" id="UP000552700">
    <property type="component" value="Unassembled WGS sequence"/>
</dbReference>
<feature type="binding site" evidence="6">
    <location>
        <position position="157"/>
    </location>
    <ligand>
        <name>FMN</name>
        <dbReference type="ChEBI" id="CHEBI:58210"/>
    </ligand>
</feature>
<evidence type="ECO:0000256" key="4">
    <source>
        <dbReference type="ARBA" id="ARBA00023033"/>
    </source>
</evidence>
<dbReference type="GO" id="GO:0004497">
    <property type="term" value="F:monooxygenase activity"/>
    <property type="evidence" value="ECO:0007669"/>
    <property type="project" value="UniProtKB-KW"/>
</dbReference>
<feature type="binding site" evidence="6">
    <location>
        <position position="104"/>
    </location>
    <ligand>
        <name>FMN</name>
        <dbReference type="ChEBI" id="CHEBI:58210"/>
    </ligand>
</feature>
<dbReference type="InterPro" id="IPR051260">
    <property type="entry name" value="Diverse_substr_monoxygenases"/>
</dbReference>
<keyword evidence="4 8" id="KW-0503">Monooxygenase</keyword>
<keyword evidence="2 6" id="KW-0288">FMN</keyword>
<dbReference type="AlphaFoldDB" id="A0A841J442"/>
<feature type="binding site" evidence="6">
    <location>
        <position position="227"/>
    </location>
    <ligand>
        <name>FMN</name>
        <dbReference type="ChEBI" id="CHEBI:58210"/>
    </ligand>
</feature>
<name>A0A841J442_9SPHN</name>
<evidence type="ECO:0000313" key="9">
    <source>
        <dbReference type="Proteomes" id="UP000552700"/>
    </source>
</evidence>
<keyword evidence="3" id="KW-0560">Oxidoreductase</keyword>
<dbReference type="EMBL" id="JACIJP010000001">
    <property type="protein sequence ID" value="MBB6123021.1"/>
    <property type="molecule type" value="Genomic_DNA"/>
</dbReference>
<keyword evidence="1 6" id="KW-0285">Flavoprotein</keyword>
<evidence type="ECO:0000256" key="5">
    <source>
        <dbReference type="ARBA" id="ARBA00033748"/>
    </source>
</evidence>
<reference evidence="8 9" key="1">
    <citation type="submission" date="2020-08" db="EMBL/GenBank/DDBJ databases">
        <title>Genomic Encyclopedia of Type Strains, Phase IV (KMG-IV): sequencing the most valuable type-strain genomes for metagenomic binning, comparative biology and taxonomic classification.</title>
        <authorList>
            <person name="Goeker M."/>
        </authorList>
    </citation>
    <scope>NUCLEOTIDE SEQUENCE [LARGE SCALE GENOMIC DNA]</scope>
    <source>
        <strain evidence="8 9">DSM 102255</strain>
    </source>
</reference>
<evidence type="ECO:0000313" key="8">
    <source>
        <dbReference type="EMBL" id="MBB6123021.1"/>
    </source>
</evidence>
<dbReference type="InterPro" id="IPR011251">
    <property type="entry name" value="Luciferase-like_dom"/>
</dbReference>
<dbReference type="RefSeq" id="WP_184077599.1">
    <property type="nucleotide sequence ID" value="NZ_JACIJP010000001.1"/>
</dbReference>
<dbReference type="Pfam" id="PF00296">
    <property type="entry name" value="Bac_luciferase"/>
    <property type="match status" value="1"/>
</dbReference>